<dbReference type="STRING" id="522306.CAP2UW1_2204"/>
<reference evidence="3" key="2">
    <citation type="submission" date="2009-09" db="EMBL/GenBank/DDBJ databases">
        <title>Complete sequence of chromosome of Candidatus Accumulibacter phosphatis clade IIA str. UW-1.</title>
        <authorList>
            <consortium name="US DOE Joint Genome Institute"/>
            <person name="Martin H.G."/>
            <person name="Ivanova N."/>
            <person name="Kunin V."/>
            <person name="Warnecke F."/>
            <person name="Barry K."/>
            <person name="He S."/>
            <person name="Salamov A."/>
            <person name="Szeto E."/>
            <person name="Dalin E."/>
            <person name="Pangilinan J.L."/>
            <person name="Lapidus A."/>
            <person name="Lowry S."/>
            <person name="Kyrpides N.C."/>
            <person name="McMahon K.D."/>
            <person name="Hugenholtz P."/>
        </authorList>
    </citation>
    <scope>NUCLEOTIDE SEQUENCE [LARGE SCALE GENOMIC DNA]</scope>
    <source>
        <strain evidence="3">UW-1</strain>
    </source>
</reference>
<evidence type="ECO:0000259" key="2">
    <source>
        <dbReference type="Pfam" id="PF03787"/>
    </source>
</evidence>
<name>C7RP14_ACCRE</name>
<dbReference type="GO" id="GO:0051607">
    <property type="term" value="P:defense response to virus"/>
    <property type="evidence" value="ECO:0007669"/>
    <property type="project" value="UniProtKB-KW"/>
</dbReference>
<dbReference type="AlphaFoldDB" id="C7RP14"/>
<proteinExistence type="predicted"/>
<evidence type="ECO:0000256" key="1">
    <source>
        <dbReference type="ARBA" id="ARBA00023118"/>
    </source>
</evidence>
<accession>C7RP14</accession>
<organism evidence="3">
    <name type="scientific">Accumulibacter regalis</name>
    <dbReference type="NCBI Taxonomy" id="522306"/>
    <lineage>
        <taxon>Bacteria</taxon>
        <taxon>Pseudomonadati</taxon>
        <taxon>Pseudomonadota</taxon>
        <taxon>Betaproteobacteria</taxon>
        <taxon>Candidatus Accumulibacter</taxon>
    </lineage>
</organism>
<reference evidence="3" key="1">
    <citation type="submission" date="2009-08" db="EMBL/GenBank/DDBJ databases">
        <authorList>
            <consortium name="US DOE Joint Genome Institute"/>
            <person name="Lucas S."/>
            <person name="Copeland A."/>
            <person name="Lapidus A."/>
            <person name="Glavina del Rio T."/>
            <person name="Dalin E."/>
            <person name="Tice H."/>
            <person name="Bruce D."/>
            <person name="Barry K."/>
            <person name="Pitluck S."/>
            <person name="Lowry S."/>
            <person name="Larimer F."/>
            <person name="Land M."/>
            <person name="Hauser L."/>
            <person name="Kyrpides N."/>
            <person name="Ivanova N."/>
            <person name="McMahon K.D."/>
            <person name="Hugenholtz P."/>
        </authorList>
    </citation>
    <scope>NUCLEOTIDE SEQUENCE</scope>
    <source>
        <strain evidence="3">UW-1</strain>
    </source>
</reference>
<keyword evidence="1" id="KW-0051">Antiviral defense</keyword>
<gene>
    <name evidence="3" type="ordered locus">CAP2UW1_2204</name>
</gene>
<dbReference type="OrthoDB" id="190500at2"/>
<dbReference type="KEGG" id="app:CAP2UW1_2204"/>
<dbReference type="eggNOG" id="COG1367">
    <property type="taxonomic scope" value="Bacteria"/>
</dbReference>
<feature type="domain" description="CRISPR type III-associated protein" evidence="2">
    <location>
        <begin position="11"/>
        <end position="190"/>
    </location>
</feature>
<protein>
    <recommendedName>
        <fullName evidence="2">CRISPR type III-associated protein domain-containing protein</fullName>
    </recommendedName>
</protein>
<sequence>MTRTHIEYDLSFATPAFVGDAAQQAQWRTPPLKALIRQWWRVVKAPQVGFSVDGPDGLRAAENILFGSASDNKSHQSLVRLRLKEWAVGHLANSAWPRQEINKISLGKPGPGIRADLYLGFGPVAPESRGKGIAEHVRLAIDPQKQRNELSVLFARTVTGSQIDEVRQAIRLASWFGGIGSRSRNGWGSITFQGDAIPRLPPSPNDLTAYCQPFRGCFTTDRDWPHAIGKDDLGPLVWVGKKDGATFRNWREAVFFLATLRRDIRAAAKHFGRNEDISANQLIAYPVTKANNRRWGNDERIAGSLRLKVVETGQGLVPVAVHLPCAVPRGLFDKLSSNDQQWINRHQIEIWGAVHQDIDQKMNRLGAAK</sequence>
<dbReference type="Pfam" id="PF03787">
    <property type="entry name" value="RAMPs"/>
    <property type="match status" value="1"/>
</dbReference>
<dbReference type="HOGENOM" id="CLU_754273_0_0_4"/>
<dbReference type="EMBL" id="CP001715">
    <property type="protein sequence ID" value="ACV35496.1"/>
    <property type="molecule type" value="Genomic_DNA"/>
</dbReference>
<evidence type="ECO:0000313" key="3">
    <source>
        <dbReference type="EMBL" id="ACV35496.1"/>
    </source>
</evidence>
<dbReference type="InterPro" id="IPR005537">
    <property type="entry name" value="RAMP_III_fam"/>
</dbReference>